<feature type="compositionally biased region" description="Basic residues" evidence="1">
    <location>
        <begin position="31"/>
        <end position="43"/>
    </location>
</feature>
<evidence type="ECO:0000313" key="5">
    <source>
        <dbReference type="EMBL" id="RLN76666.1"/>
    </source>
</evidence>
<gene>
    <name evidence="4" type="ORF">BBI17_007322</name>
    <name evidence="5" type="ORF">BBO99_00007367</name>
    <name evidence="2" type="ORF">JM16_007236</name>
    <name evidence="3" type="ORF">JM18_006865</name>
</gene>
<comment type="caution">
    <text evidence="4">The sequence shown here is derived from an EMBL/GenBank/DDBJ whole genome shotgun (WGS) entry which is preliminary data.</text>
</comment>
<accession>A0A3R7IIY9</accession>
<protein>
    <submittedName>
        <fullName evidence="4">Uncharacterized protein</fullName>
    </submittedName>
</protein>
<dbReference type="EMBL" id="MAYM02001295">
    <property type="protein sequence ID" value="RLN21025.1"/>
    <property type="molecule type" value="Genomic_DNA"/>
</dbReference>
<keyword evidence="6" id="KW-1185">Reference proteome</keyword>
<reference evidence="6 7" key="2">
    <citation type="submission" date="2018-07" db="EMBL/GenBank/DDBJ databases">
        <title>Genome sequencing of oomycete isolates from Chile give support for New Zealand origin for Phytophthora kernoviae and make available the first Nothophytophthora sp. genome.</title>
        <authorList>
            <person name="Studholme D.J."/>
            <person name="Sanfuentes E."/>
            <person name="Panda P."/>
            <person name="Hill R."/>
            <person name="Sambles C."/>
            <person name="Grant M."/>
            <person name="Williams N.M."/>
            <person name="Mcdougal R.L."/>
        </authorList>
    </citation>
    <scope>NUCLEOTIDE SEQUENCE [LARGE SCALE GENOMIC DNA]</scope>
    <source>
        <strain evidence="4">Chile2</strain>
        <strain evidence="5">Chile4</strain>
    </source>
</reference>
<evidence type="ECO:0000313" key="4">
    <source>
        <dbReference type="EMBL" id="RLN21025.1"/>
    </source>
</evidence>
<dbReference type="EMBL" id="JPWV03000289">
    <property type="protein sequence ID" value="KAG2519247.1"/>
    <property type="molecule type" value="Genomic_DNA"/>
</dbReference>
<organism evidence="4 7">
    <name type="scientific">Phytophthora kernoviae</name>
    <dbReference type="NCBI Taxonomy" id="325452"/>
    <lineage>
        <taxon>Eukaryota</taxon>
        <taxon>Sar</taxon>
        <taxon>Stramenopiles</taxon>
        <taxon>Oomycota</taxon>
        <taxon>Peronosporomycetes</taxon>
        <taxon>Peronosporales</taxon>
        <taxon>Peronosporaceae</taxon>
        <taxon>Phytophthora</taxon>
    </lineage>
</organism>
<name>A0A3R7IIY9_9STRA</name>
<evidence type="ECO:0000313" key="3">
    <source>
        <dbReference type="EMBL" id="KAG2520351.1"/>
    </source>
</evidence>
<feature type="compositionally biased region" description="Polar residues" evidence="1">
    <location>
        <begin position="13"/>
        <end position="23"/>
    </location>
</feature>
<dbReference type="Proteomes" id="UP000285883">
    <property type="component" value="Unassembled WGS sequence"/>
</dbReference>
<dbReference type="Proteomes" id="UP000785171">
    <property type="component" value="Unassembled WGS sequence"/>
</dbReference>
<sequence length="153" mass="17640">MAVQSRVVPPTLPNVQEQVTKPRQGSPLGKHASRWHRHHHHHHQEQPKIELPKEAQNLKEMILRTHKMKLTRFSLSHMKKVVVPPVDIPREMSSHRAMSATVAGHSVPLTRCMWDNTKRKVSHMEQIAEMYPLHCTLFRLDADNNATAIARLV</sequence>
<proteinExistence type="predicted"/>
<reference evidence="2" key="3">
    <citation type="submission" date="2020-06" db="EMBL/GenBank/DDBJ databases">
        <authorList>
            <person name="Studholme D.J."/>
        </authorList>
    </citation>
    <scope>NUCLEOTIDE SEQUENCE</scope>
    <source>
        <strain evidence="2">NZFS 2646</strain>
        <strain evidence="3">NZFS 3630</strain>
    </source>
</reference>
<dbReference type="AlphaFoldDB" id="A0A3R7IIY9"/>
<dbReference type="Proteomes" id="UP000792063">
    <property type="component" value="Unassembled WGS sequence"/>
</dbReference>
<evidence type="ECO:0000313" key="2">
    <source>
        <dbReference type="EMBL" id="KAG2519247.1"/>
    </source>
</evidence>
<dbReference type="Proteomes" id="UP000285624">
    <property type="component" value="Unassembled WGS sequence"/>
</dbReference>
<reference evidence="2" key="1">
    <citation type="journal article" date="2015" name="Genom Data">
        <title>Genome sequences of six Phytophthora species associated with forests in New Zealand.</title>
        <authorList>
            <person name="Studholme D.J."/>
            <person name="McDougal R.L."/>
            <person name="Sambles C."/>
            <person name="Hansen E."/>
            <person name="Hardy G."/>
            <person name="Grant M."/>
            <person name="Ganley R.J."/>
            <person name="Williams N.M."/>
        </authorList>
    </citation>
    <scope>NUCLEOTIDE SEQUENCE</scope>
    <source>
        <strain evidence="2">NZFS 2646</strain>
        <strain evidence="3">NZFS 3630</strain>
    </source>
</reference>
<dbReference type="EMBL" id="MBDN02000300">
    <property type="protein sequence ID" value="RLN76666.1"/>
    <property type="molecule type" value="Genomic_DNA"/>
</dbReference>
<dbReference type="EMBL" id="JPWU03000294">
    <property type="protein sequence ID" value="KAG2520351.1"/>
    <property type="molecule type" value="Genomic_DNA"/>
</dbReference>
<feature type="region of interest" description="Disordered" evidence="1">
    <location>
        <begin position="1"/>
        <end position="48"/>
    </location>
</feature>
<evidence type="ECO:0000256" key="1">
    <source>
        <dbReference type="SAM" id="MobiDB-lite"/>
    </source>
</evidence>
<evidence type="ECO:0000313" key="7">
    <source>
        <dbReference type="Proteomes" id="UP000285883"/>
    </source>
</evidence>
<evidence type="ECO:0000313" key="6">
    <source>
        <dbReference type="Proteomes" id="UP000285624"/>
    </source>
</evidence>